<protein>
    <recommendedName>
        <fullName evidence="6">RING-type domain-containing protein</fullName>
    </recommendedName>
</protein>
<accession>A0ABQ9CSS7</accession>
<evidence type="ECO:0000313" key="7">
    <source>
        <dbReference type="EMBL" id="KAJ7408002.1"/>
    </source>
</evidence>
<dbReference type="SUPFAM" id="SSF57850">
    <property type="entry name" value="RING/U-box"/>
    <property type="match status" value="1"/>
</dbReference>
<feature type="region of interest" description="Disordered" evidence="5">
    <location>
        <begin position="247"/>
        <end position="363"/>
    </location>
</feature>
<dbReference type="InterPro" id="IPR047126">
    <property type="entry name" value="RNF141-like"/>
</dbReference>
<reference evidence="7" key="1">
    <citation type="submission" date="2019-10" db="EMBL/GenBank/DDBJ databases">
        <authorList>
            <person name="Soares A.E.R."/>
            <person name="Aleixo A."/>
            <person name="Schneider P."/>
            <person name="Miyaki C.Y."/>
            <person name="Schneider M.P."/>
            <person name="Mello C."/>
            <person name="Vasconcelos A.T.R."/>
        </authorList>
    </citation>
    <scope>NUCLEOTIDE SEQUENCE</scope>
    <source>
        <tissue evidence="7">Muscle</tissue>
    </source>
</reference>
<dbReference type="Gene3D" id="3.30.40.10">
    <property type="entry name" value="Zinc/RING finger domain, C3HC4 (zinc finger)"/>
    <property type="match status" value="1"/>
</dbReference>
<sequence>MASETDGNCPICQDTQKDVASTLPCRHRFCLGCILRWVQRNPVCPLCRRTIGTIWFSDYGGGDYLEIAISAPEELPDGSSLAGTNPGGLDENSPHPSVASHPFSPQQTLPQVEQQGSGSILPDVWADLFRQQQHLLDPMRPWLRRRLEGIYWGRWWVVEVMESSILHGLCVYGLNAEVLIEVLELLLEEHTAPLIHGVINIIVGQCSEEAQRLLRSAEVSDESNGPVARISSSSSSSSSFSISRSSRFSSSSSSGSSSSNSNTSSSSSSNSSSSSSSSSNSSSSSCSSSQEGTPASSPAGSDVEEEADTTQASPTLSRAAVTAPHSQSGQAVIIWGTLASPRRRVPSPQHSPQPSKRPCHQQH</sequence>
<dbReference type="Proteomes" id="UP001145742">
    <property type="component" value="Unassembled WGS sequence"/>
</dbReference>
<dbReference type="InterPro" id="IPR001841">
    <property type="entry name" value="Znf_RING"/>
</dbReference>
<gene>
    <name evidence="7" type="ORF">WISP_123531</name>
</gene>
<dbReference type="PROSITE" id="PS50089">
    <property type="entry name" value="ZF_RING_2"/>
    <property type="match status" value="1"/>
</dbReference>
<keyword evidence="2 4" id="KW-0863">Zinc-finger</keyword>
<dbReference type="Pfam" id="PF00097">
    <property type="entry name" value="zf-C3HC4"/>
    <property type="match status" value="1"/>
</dbReference>
<dbReference type="InterPro" id="IPR017907">
    <property type="entry name" value="Znf_RING_CS"/>
</dbReference>
<feature type="compositionally biased region" description="Polar residues" evidence="5">
    <location>
        <begin position="290"/>
        <end position="299"/>
    </location>
</feature>
<keyword evidence="8" id="KW-1185">Reference proteome</keyword>
<dbReference type="SMART" id="SM00184">
    <property type="entry name" value="RING"/>
    <property type="match status" value="1"/>
</dbReference>
<dbReference type="PROSITE" id="PS00518">
    <property type="entry name" value="ZF_RING_1"/>
    <property type="match status" value="1"/>
</dbReference>
<dbReference type="InterPro" id="IPR018957">
    <property type="entry name" value="Znf_C3HC4_RING-type"/>
</dbReference>
<feature type="region of interest" description="Disordered" evidence="5">
    <location>
        <begin position="76"/>
        <end position="109"/>
    </location>
</feature>
<dbReference type="EMBL" id="WHWB01034569">
    <property type="protein sequence ID" value="KAJ7408002.1"/>
    <property type="molecule type" value="Genomic_DNA"/>
</dbReference>
<evidence type="ECO:0000256" key="4">
    <source>
        <dbReference type="PROSITE-ProRule" id="PRU00175"/>
    </source>
</evidence>
<feature type="domain" description="RING-type" evidence="6">
    <location>
        <begin position="9"/>
        <end position="48"/>
    </location>
</feature>
<dbReference type="CDD" id="cd23130">
    <property type="entry name" value="RING-HC_EHV1-like"/>
    <property type="match status" value="1"/>
</dbReference>
<evidence type="ECO:0000256" key="1">
    <source>
        <dbReference type="ARBA" id="ARBA00022723"/>
    </source>
</evidence>
<evidence type="ECO:0000256" key="3">
    <source>
        <dbReference type="ARBA" id="ARBA00022833"/>
    </source>
</evidence>
<evidence type="ECO:0000256" key="2">
    <source>
        <dbReference type="ARBA" id="ARBA00022771"/>
    </source>
</evidence>
<name>A0ABQ9CSS7_9PASS</name>
<feature type="compositionally biased region" description="Low complexity" evidence="5">
    <location>
        <begin position="247"/>
        <end position="289"/>
    </location>
</feature>
<evidence type="ECO:0000313" key="8">
    <source>
        <dbReference type="Proteomes" id="UP001145742"/>
    </source>
</evidence>
<proteinExistence type="predicted"/>
<keyword evidence="1" id="KW-0479">Metal-binding</keyword>
<dbReference type="InterPro" id="IPR013083">
    <property type="entry name" value="Znf_RING/FYVE/PHD"/>
</dbReference>
<keyword evidence="3" id="KW-0862">Zinc</keyword>
<evidence type="ECO:0000256" key="5">
    <source>
        <dbReference type="SAM" id="MobiDB-lite"/>
    </source>
</evidence>
<dbReference type="PANTHER" id="PTHR12109">
    <property type="entry name" value="RING FINGER PROTEIN 141-RELATED"/>
    <property type="match status" value="1"/>
</dbReference>
<comment type="caution">
    <text evidence="7">The sequence shown here is derived from an EMBL/GenBank/DDBJ whole genome shotgun (WGS) entry which is preliminary data.</text>
</comment>
<evidence type="ECO:0000259" key="6">
    <source>
        <dbReference type="PROSITE" id="PS50089"/>
    </source>
</evidence>
<organism evidence="7 8">
    <name type="scientific">Willisornis vidua</name>
    <name type="common">Xingu scale-backed antbird</name>
    <dbReference type="NCBI Taxonomy" id="1566151"/>
    <lineage>
        <taxon>Eukaryota</taxon>
        <taxon>Metazoa</taxon>
        <taxon>Chordata</taxon>
        <taxon>Craniata</taxon>
        <taxon>Vertebrata</taxon>
        <taxon>Euteleostomi</taxon>
        <taxon>Archelosauria</taxon>
        <taxon>Archosauria</taxon>
        <taxon>Dinosauria</taxon>
        <taxon>Saurischia</taxon>
        <taxon>Theropoda</taxon>
        <taxon>Coelurosauria</taxon>
        <taxon>Aves</taxon>
        <taxon>Neognathae</taxon>
        <taxon>Neoaves</taxon>
        <taxon>Telluraves</taxon>
        <taxon>Australaves</taxon>
        <taxon>Passeriformes</taxon>
        <taxon>Thamnophilidae</taxon>
        <taxon>Willisornis</taxon>
    </lineage>
</organism>